<organism evidence="1 2">
    <name type="scientific">Bacillus salacetis</name>
    <dbReference type="NCBI Taxonomy" id="2315464"/>
    <lineage>
        <taxon>Bacteria</taxon>
        <taxon>Bacillati</taxon>
        <taxon>Bacillota</taxon>
        <taxon>Bacilli</taxon>
        <taxon>Bacillales</taxon>
        <taxon>Bacillaceae</taxon>
        <taxon>Bacillus</taxon>
    </lineage>
</organism>
<evidence type="ECO:0000313" key="1">
    <source>
        <dbReference type="EMBL" id="RIW28675.1"/>
    </source>
</evidence>
<protein>
    <submittedName>
        <fullName evidence="1">Uncharacterized protein</fullName>
    </submittedName>
</protein>
<comment type="caution">
    <text evidence="1">The sequence shown here is derived from an EMBL/GenBank/DDBJ whole genome shotgun (WGS) entry which is preliminary data.</text>
</comment>
<keyword evidence="2" id="KW-1185">Reference proteome</keyword>
<dbReference type="AlphaFoldDB" id="A0A3A1QTK3"/>
<proteinExistence type="predicted"/>
<dbReference type="EMBL" id="QXIR01000041">
    <property type="protein sequence ID" value="RIW28675.1"/>
    <property type="molecule type" value="Genomic_DNA"/>
</dbReference>
<dbReference type="Proteomes" id="UP000265801">
    <property type="component" value="Unassembled WGS sequence"/>
</dbReference>
<name>A0A3A1QTK3_9BACI</name>
<gene>
    <name evidence="1" type="ORF">D3H55_21100</name>
</gene>
<reference evidence="1 2" key="1">
    <citation type="submission" date="2018-09" db="EMBL/GenBank/DDBJ databases">
        <title>Bacillus saliacetes sp. nov., isolated from Thai shrimp paste (Ka-pi).</title>
        <authorList>
            <person name="Daroonpunt R."/>
            <person name="Tanasupawat S."/>
            <person name="Yiamsombut S."/>
        </authorList>
    </citation>
    <scope>NUCLEOTIDE SEQUENCE [LARGE SCALE GENOMIC DNA]</scope>
    <source>
        <strain evidence="1 2">SKP7-4</strain>
    </source>
</reference>
<evidence type="ECO:0000313" key="2">
    <source>
        <dbReference type="Proteomes" id="UP000265801"/>
    </source>
</evidence>
<accession>A0A3A1QTK3</accession>
<sequence>MPDFLPVFRGFTREKERAALFFPAHQDLYGGLPGYYLNIVVKSNKVYEKILSKRRSFHL</sequence>